<feature type="compositionally biased region" description="Low complexity" evidence="2">
    <location>
        <begin position="464"/>
        <end position="482"/>
    </location>
</feature>
<evidence type="ECO:0000256" key="2">
    <source>
        <dbReference type="SAM" id="MobiDB-lite"/>
    </source>
</evidence>
<dbReference type="Gene3D" id="1.10.4100.10">
    <property type="entry name" value="2-methylcitrate dehydratase PrpD"/>
    <property type="match status" value="1"/>
</dbReference>
<dbReference type="RefSeq" id="WP_211695341.1">
    <property type="nucleotide sequence ID" value="NZ_CP046600.1"/>
</dbReference>
<dbReference type="PANTHER" id="PTHR16943">
    <property type="entry name" value="2-METHYLCITRATE DEHYDRATASE-RELATED"/>
    <property type="match status" value="1"/>
</dbReference>
<dbReference type="Pfam" id="PF03972">
    <property type="entry name" value="MmgE_PrpD_N"/>
    <property type="match status" value="1"/>
</dbReference>
<proteinExistence type="inferred from homology"/>
<sequence>MTTLIERLAGWATDLDLGDIPDDVQELCDAQRQSVRAGIAASSGDAAYRKIASAIDDSLYRDACASMALDFDDYLCFGHTGHSAVLVTQHIGDEAGANDHERLTAQTVANEIGARLGGACLVGPLNGQLWSFIHAVGAAAAAARLLGLDASRAAHALAISLTNAPRPTVPGFMAPDTKLLTAAEPIQAGVRAARLAAAGVTGPLDVLDHPQGFLEGFAYVPLRSMLGGLGTGWATKTLCIKPYPGCAYLDTTLDALADIGPLDATAIKRVIVHGGALTCGMDELSANYAHDDPSPVTVTFSIPWNVAIMLTAGRLTAAEVNQTWLATHRSELESLRHRVELRHDWDATLRTARAFAPLLHLAALAREAGPRTWLGGLRRVRREHRSVSLDVAGVAKVAKLIATGRVPIDRGPSRPWDPEALESFRMTFPARVEIIFADGRREEATADIPQGAAGHPRIGPAEIAAQKAPQKAKGPGQDAPNT</sequence>
<dbReference type="Proteomes" id="UP000682202">
    <property type="component" value="Chromosome"/>
</dbReference>
<evidence type="ECO:0000259" key="3">
    <source>
        <dbReference type="Pfam" id="PF03972"/>
    </source>
</evidence>
<dbReference type="KEGG" id="mspg:F6B93_12235"/>
<reference evidence="4" key="1">
    <citation type="submission" date="2019-12" db="EMBL/GenBank/DDBJ databases">
        <title>Mycobacterium spongiae sp. nov.</title>
        <authorList>
            <person name="Stinear T."/>
        </authorList>
    </citation>
    <scope>NUCLEOTIDE SEQUENCE</scope>
    <source>
        <strain evidence="4">FSD4b-SM</strain>
    </source>
</reference>
<name>A0A975PX62_9MYCO</name>
<evidence type="ECO:0000313" key="4">
    <source>
        <dbReference type="EMBL" id="QUR67767.1"/>
    </source>
</evidence>
<feature type="domain" description="MmgE/PrpD N-terminal" evidence="3">
    <location>
        <begin position="63"/>
        <end position="217"/>
    </location>
</feature>
<protein>
    <recommendedName>
        <fullName evidence="3">MmgE/PrpD N-terminal domain-containing protein</fullName>
    </recommendedName>
</protein>
<gene>
    <name evidence="4" type="ORF">F6B93_12235</name>
</gene>
<dbReference type="InterPro" id="IPR042188">
    <property type="entry name" value="MmgE/PrpD_sf_2"/>
</dbReference>
<dbReference type="SUPFAM" id="SSF103378">
    <property type="entry name" value="2-methylcitrate dehydratase PrpD"/>
    <property type="match status" value="1"/>
</dbReference>
<keyword evidence="5" id="KW-1185">Reference proteome</keyword>
<dbReference type="EMBL" id="CP046600">
    <property type="protein sequence ID" value="QUR67767.1"/>
    <property type="molecule type" value="Genomic_DNA"/>
</dbReference>
<comment type="similarity">
    <text evidence="1">Belongs to the PrpD family.</text>
</comment>
<dbReference type="InterPro" id="IPR005656">
    <property type="entry name" value="MmgE_PrpD"/>
</dbReference>
<organism evidence="4 5">
    <name type="scientific">Mycobacterium spongiae</name>
    <dbReference type="NCBI Taxonomy" id="886343"/>
    <lineage>
        <taxon>Bacteria</taxon>
        <taxon>Bacillati</taxon>
        <taxon>Actinomycetota</taxon>
        <taxon>Actinomycetes</taxon>
        <taxon>Mycobacteriales</taxon>
        <taxon>Mycobacteriaceae</taxon>
        <taxon>Mycobacterium</taxon>
    </lineage>
</organism>
<accession>A0A975PX62</accession>
<evidence type="ECO:0000313" key="5">
    <source>
        <dbReference type="Proteomes" id="UP000682202"/>
    </source>
</evidence>
<dbReference type="GO" id="GO:0016829">
    <property type="term" value="F:lyase activity"/>
    <property type="evidence" value="ECO:0007669"/>
    <property type="project" value="InterPro"/>
</dbReference>
<dbReference type="InterPro" id="IPR042183">
    <property type="entry name" value="MmgE/PrpD_sf_1"/>
</dbReference>
<dbReference type="Gene3D" id="3.30.1330.120">
    <property type="entry name" value="2-methylcitrate dehydratase PrpD"/>
    <property type="match status" value="1"/>
</dbReference>
<dbReference type="AlphaFoldDB" id="A0A975PX62"/>
<feature type="region of interest" description="Disordered" evidence="2">
    <location>
        <begin position="443"/>
        <end position="482"/>
    </location>
</feature>
<dbReference type="InterPro" id="IPR036148">
    <property type="entry name" value="MmgE/PrpD_sf"/>
</dbReference>
<dbReference type="InterPro" id="IPR045336">
    <property type="entry name" value="MmgE_PrpD_N"/>
</dbReference>
<dbReference type="PANTHER" id="PTHR16943:SF8">
    <property type="entry name" value="2-METHYLCITRATE DEHYDRATASE"/>
    <property type="match status" value="1"/>
</dbReference>
<evidence type="ECO:0000256" key="1">
    <source>
        <dbReference type="ARBA" id="ARBA00006174"/>
    </source>
</evidence>